<dbReference type="AlphaFoldDB" id="A0A9D1SK72"/>
<evidence type="ECO:0000313" key="2">
    <source>
        <dbReference type="EMBL" id="HIU62662.1"/>
    </source>
</evidence>
<evidence type="ECO:0000313" key="3">
    <source>
        <dbReference type="Proteomes" id="UP000824145"/>
    </source>
</evidence>
<proteinExistence type="predicted"/>
<protein>
    <submittedName>
        <fullName evidence="2">tRNA threonylcarbamoyladenosine dehydratase</fullName>
    </submittedName>
</protein>
<feature type="domain" description="THIF-type NAD/FAD binding fold" evidence="1">
    <location>
        <begin position="10"/>
        <end position="223"/>
    </location>
</feature>
<dbReference type="Gene3D" id="3.40.50.720">
    <property type="entry name" value="NAD(P)-binding Rossmann-like Domain"/>
    <property type="match status" value="1"/>
</dbReference>
<dbReference type="GO" id="GO:0061503">
    <property type="term" value="F:tRNA threonylcarbamoyladenosine dehydratase"/>
    <property type="evidence" value="ECO:0007669"/>
    <property type="project" value="TreeGrafter"/>
</dbReference>
<name>A0A9D1SK72_9FIRM</name>
<dbReference type="SUPFAM" id="SSF69572">
    <property type="entry name" value="Activating enzymes of the ubiquitin-like proteins"/>
    <property type="match status" value="1"/>
</dbReference>
<dbReference type="CDD" id="cd00755">
    <property type="entry name" value="YgdL_like"/>
    <property type="match status" value="1"/>
</dbReference>
<reference evidence="2" key="1">
    <citation type="submission" date="2020-10" db="EMBL/GenBank/DDBJ databases">
        <authorList>
            <person name="Gilroy R."/>
        </authorList>
    </citation>
    <scope>NUCLEOTIDE SEQUENCE</scope>
    <source>
        <strain evidence="2">9366</strain>
    </source>
</reference>
<dbReference type="InterPro" id="IPR000594">
    <property type="entry name" value="ThiF_NAD_FAD-bd"/>
</dbReference>
<organism evidence="2 3">
    <name type="scientific">Candidatus Caccalectryoclostridium excrementigallinarum</name>
    <dbReference type="NCBI Taxonomy" id="2840710"/>
    <lineage>
        <taxon>Bacteria</taxon>
        <taxon>Bacillati</taxon>
        <taxon>Bacillota</taxon>
        <taxon>Clostridia</taxon>
        <taxon>Christensenellales</taxon>
        <taxon>Christensenellaceae</taxon>
        <taxon>Christensenellaceae incertae sedis</taxon>
        <taxon>Candidatus Caccalectryoclostridium</taxon>
    </lineage>
</organism>
<accession>A0A9D1SK72</accession>
<dbReference type="InterPro" id="IPR045886">
    <property type="entry name" value="ThiF/MoeB/HesA"/>
</dbReference>
<dbReference type="InterPro" id="IPR035985">
    <property type="entry name" value="Ubiquitin-activating_enz"/>
</dbReference>
<dbReference type="GO" id="GO:0061504">
    <property type="term" value="P:cyclic threonylcarbamoyladenosine biosynthetic process"/>
    <property type="evidence" value="ECO:0007669"/>
    <property type="project" value="TreeGrafter"/>
</dbReference>
<dbReference type="Proteomes" id="UP000824145">
    <property type="component" value="Unassembled WGS sequence"/>
</dbReference>
<dbReference type="Pfam" id="PF00899">
    <property type="entry name" value="ThiF"/>
    <property type="match status" value="1"/>
</dbReference>
<dbReference type="PANTHER" id="PTHR43267">
    <property type="entry name" value="TRNA THREONYLCARBAMOYLADENOSINE DEHYDRATASE"/>
    <property type="match status" value="1"/>
</dbReference>
<evidence type="ECO:0000259" key="1">
    <source>
        <dbReference type="Pfam" id="PF00899"/>
    </source>
</evidence>
<dbReference type="GO" id="GO:0008641">
    <property type="term" value="F:ubiquitin-like modifier activating enzyme activity"/>
    <property type="evidence" value="ECO:0007669"/>
    <property type="project" value="InterPro"/>
</dbReference>
<reference evidence="2" key="2">
    <citation type="journal article" date="2021" name="PeerJ">
        <title>Extensive microbial diversity within the chicken gut microbiome revealed by metagenomics and culture.</title>
        <authorList>
            <person name="Gilroy R."/>
            <person name="Ravi A."/>
            <person name="Getino M."/>
            <person name="Pursley I."/>
            <person name="Horton D.L."/>
            <person name="Alikhan N.F."/>
            <person name="Baker D."/>
            <person name="Gharbi K."/>
            <person name="Hall N."/>
            <person name="Watson M."/>
            <person name="Adriaenssens E.M."/>
            <person name="Foster-Nyarko E."/>
            <person name="Jarju S."/>
            <person name="Secka A."/>
            <person name="Antonio M."/>
            <person name="Oren A."/>
            <person name="Chaudhuri R.R."/>
            <person name="La Ragione R."/>
            <person name="Hildebrand F."/>
            <person name="Pallen M.J."/>
        </authorList>
    </citation>
    <scope>NUCLEOTIDE SEQUENCE</scope>
    <source>
        <strain evidence="2">9366</strain>
    </source>
</reference>
<comment type="caution">
    <text evidence="2">The sequence shown here is derived from an EMBL/GenBank/DDBJ whole genome shotgun (WGS) entry which is preliminary data.</text>
</comment>
<dbReference type="EMBL" id="DVNJ01000015">
    <property type="protein sequence ID" value="HIU62662.1"/>
    <property type="molecule type" value="Genomic_DNA"/>
</dbReference>
<dbReference type="PANTHER" id="PTHR43267:SF1">
    <property type="entry name" value="TRNA THREONYLCARBAMOYLADENOSINE DEHYDRATASE"/>
    <property type="match status" value="1"/>
</dbReference>
<gene>
    <name evidence="2" type="ORF">IAB07_02700</name>
</gene>
<sequence>MNRTELLLGEDAKKLKNSSAAIFGLGGVGGFCAEFLARAGVGRLALADSDSISESNLNRQVLALSSTVGRKKTSVCAERIGQINGEIKVEEFDLFYDKNTPFDFSAYDIVLDCIDTVTSKVALALACRGKSELISCMGTGNKLKAQFEIADIFETSVCPLARAMRRLLKEAGVTSLPVVYSREKPQGGVLEEAGRHAPASISYVPAAAAAKMAEYAVTYLLGKR</sequence>